<feature type="chain" id="PRO_5044750680" evidence="2">
    <location>
        <begin position="20"/>
        <end position="294"/>
    </location>
</feature>
<evidence type="ECO:0000256" key="2">
    <source>
        <dbReference type="SAM" id="SignalP"/>
    </source>
</evidence>
<evidence type="ECO:0000313" key="4">
    <source>
        <dbReference type="Proteomes" id="UP001530400"/>
    </source>
</evidence>
<dbReference type="InterPro" id="IPR045000">
    <property type="entry name" value="TR"/>
</dbReference>
<name>A0ABD3MZN3_9STRA</name>
<dbReference type="Proteomes" id="UP001530400">
    <property type="component" value="Unassembled WGS sequence"/>
</dbReference>
<dbReference type="AlphaFoldDB" id="A0ABD3MZN3"/>
<evidence type="ECO:0000313" key="3">
    <source>
        <dbReference type="EMBL" id="KAL3769355.1"/>
    </source>
</evidence>
<dbReference type="Pfam" id="PF13561">
    <property type="entry name" value="adh_short_C2"/>
    <property type="match status" value="1"/>
</dbReference>
<dbReference type="InterPro" id="IPR036291">
    <property type="entry name" value="NAD(P)-bd_dom_sf"/>
</dbReference>
<dbReference type="Gene3D" id="3.40.50.720">
    <property type="entry name" value="NAD(P)-binding Rossmann-like Domain"/>
    <property type="match status" value="1"/>
</dbReference>
<dbReference type="InterPro" id="IPR020904">
    <property type="entry name" value="Sc_DH/Rdtase_CS"/>
</dbReference>
<comment type="caution">
    <text evidence="3">The sequence shown here is derived from an EMBL/GenBank/DDBJ whole genome shotgun (WGS) entry which is preliminary data.</text>
</comment>
<dbReference type="FunFam" id="3.40.50.720:FF:000084">
    <property type="entry name" value="Short-chain dehydrogenase reductase"/>
    <property type="match status" value="1"/>
</dbReference>
<reference evidence="3 4" key="1">
    <citation type="submission" date="2024-10" db="EMBL/GenBank/DDBJ databases">
        <title>Updated reference genomes for cyclostephanoid diatoms.</title>
        <authorList>
            <person name="Roberts W.R."/>
            <person name="Alverson A.J."/>
        </authorList>
    </citation>
    <scope>NUCLEOTIDE SEQUENCE [LARGE SCALE GENOMIC DNA]</scope>
    <source>
        <strain evidence="3 4">AJA010-31</strain>
    </source>
</reference>
<dbReference type="PROSITE" id="PS00061">
    <property type="entry name" value="ADH_SHORT"/>
    <property type="match status" value="1"/>
</dbReference>
<dbReference type="PRINTS" id="PR00081">
    <property type="entry name" value="GDHRDH"/>
</dbReference>
<dbReference type="SUPFAM" id="SSF51735">
    <property type="entry name" value="NAD(P)-binding Rossmann-fold domains"/>
    <property type="match status" value="1"/>
</dbReference>
<accession>A0ABD3MZN3</accession>
<gene>
    <name evidence="3" type="ORF">ACHAWO_001552</name>
</gene>
<dbReference type="PRINTS" id="PR00080">
    <property type="entry name" value="SDRFAMILY"/>
</dbReference>
<evidence type="ECO:0000256" key="1">
    <source>
        <dbReference type="ARBA" id="ARBA00023002"/>
    </source>
</evidence>
<protein>
    <submittedName>
        <fullName evidence="3">Uncharacterized protein</fullName>
    </submittedName>
</protein>
<dbReference type="GO" id="GO:0016491">
    <property type="term" value="F:oxidoreductase activity"/>
    <property type="evidence" value="ECO:0007669"/>
    <property type="project" value="UniProtKB-KW"/>
</dbReference>
<dbReference type="InterPro" id="IPR002347">
    <property type="entry name" value="SDR_fam"/>
</dbReference>
<dbReference type="PANTHER" id="PTHR42898:SF6">
    <property type="entry name" value="NADP-DEPENDENT MANNITOL DEHYDROGENASE"/>
    <property type="match status" value="1"/>
</dbReference>
<sequence length="294" mass="32008">MYTLISLLVLLQALAYAAASAENSVVPPPPASFWQLKSKTALVTGGTKGIGSAIVTQLSSLGCTVLTCSRNQNELADRLYEWNDQHGLDVHGVVADVSTPEGREILRQEIETRFNGKLDVLINNVGTNIRKKTKEYTAEDFEFLLKTNLESVFELSKLCYPYLKRSHGETSSIVNIGSVAAVTCIKSGSIYAMTKAAMNQLTGNLACEWGLDGIRINCVTPWYINTPLAQQVLKDEAYKASVLERTPLGRVGDPEEVASLVAFLCTSAAGYITGQVISVDGGFSRNGYYDKFYP</sequence>
<dbReference type="PANTHER" id="PTHR42898">
    <property type="entry name" value="TROPINONE REDUCTASE"/>
    <property type="match status" value="1"/>
</dbReference>
<dbReference type="EMBL" id="JALLPJ020001332">
    <property type="protein sequence ID" value="KAL3769355.1"/>
    <property type="molecule type" value="Genomic_DNA"/>
</dbReference>
<feature type="signal peptide" evidence="2">
    <location>
        <begin position="1"/>
        <end position="19"/>
    </location>
</feature>
<dbReference type="NCBIfam" id="NF006693">
    <property type="entry name" value="PRK09242.1"/>
    <property type="match status" value="1"/>
</dbReference>
<proteinExistence type="predicted"/>
<keyword evidence="4" id="KW-1185">Reference proteome</keyword>
<organism evidence="3 4">
    <name type="scientific">Cyclotella atomus</name>
    <dbReference type="NCBI Taxonomy" id="382360"/>
    <lineage>
        <taxon>Eukaryota</taxon>
        <taxon>Sar</taxon>
        <taxon>Stramenopiles</taxon>
        <taxon>Ochrophyta</taxon>
        <taxon>Bacillariophyta</taxon>
        <taxon>Coscinodiscophyceae</taxon>
        <taxon>Thalassiosirophycidae</taxon>
        <taxon>Stephanodiscales</taxon>
        <taxon>Stephanodiscaceae</taxon>
        <taxon>Cyclotella</taxon>
    </lineage>
</organism>
<keyword evidence="1" id="KW-0560">Oxidoreductase</keyword>
<keyword evidence="2" id="KW-0732">Signal</keyword>